<dbReference type="AlphaFoldDB" id="A0A1G6LFR3"/>
<proteinExistence type="predicted"/>
<evidence type="ECO:0000313" key="3">
    <source>
        <dbReference type="Proteomes" id="UP000199501"/>
    </source>
</evidence>
<accession>A0A1G6LFR3</accession>
<dbReference type="RefSeq" id="WP_091448845.1">
    <property type="nucleotide sequence ID" value="NZ_FMZZ01000002.1"/>
</dbReference>
<dbReference type="OrthoDB" id="9795680at2"/>
<dbReference type="Proteomes" id="UP000199501">
    <property type="component" value="Unassembled WGS sequence"/>
</dbReference>
<dbReference type="Gene3D" id="3.40.50.200">
    <property type="entry name" value="Peptidase S8/S53 domain"/>
    <property type="match status" value="1"/>
</dbReference>
<dbReference type="SUPFAM" id="SSF52743">
    <property type="entry name" value="Subtilisin-like"/>
    <property type="match status" value="1"/>
</dbReference>
<evidence type="ECO:0000259" key="1">
    <source>
        <dbReference type="Pfam" id="PF00082"/>
    </source>
</evidence>
<dbReference type="InterPro" id="IPR000209">
    <property type="entry name" value="Peptidase_S8/S53_dom"/>
</dbReference>
<dbReference type="EMBL" id="FMZZ01000002">
    <property type="protein sequence ID" value="SDC41605.1"/>
    <property type="molecule type" value="Genomic_DNA"/>
</dbReference>
<dbReference type="GO" id="GO:0004252">
    <property type="term" value="F:serine-type endopeptidase activity"/>
    <property type="evidence" value="ECO:0007669"/>
    <property type="project" value="InterPro"/>
</dbReference>
<dbReference type="Pfam" id="PF00082">
    <property type="entry name" value="Peptidase_S8"/>
    <property type="match status" value="1"/>
</dbReference>
<name>A0A1G6LFR3_9PSEU</name>
<reference evidence="3" key="1">
    <citation type="submission" date="2016-10" db="EMBL/GenBank/DDBJ databases">
        <authorList>
            <person name="Varghese N."/>
            <person name="Submissions S."/>
        </authorList>
    </citation>
    <scope>NUCLEOTIDE SEQUENCE [LARGE SCALE GENOMIC DNA]</scope>
    <source>
        <strain evidence="3">IBRC-M 10403</strain>
    </source>
</reference>
<gene>
    <name evidence="2" type="ORF">SAMN05216174_10229</name>
</gene>
<dbReference type="STRING" id="1271860.SAMN05216174_10229"/>
<dbReference type="InterPro" id="IPR036852">
    <property type="entry name" value="Peptidase_S8/S53_dom_sf"/>
</dbReference>
<feature type="domain" description="Peptidase S8/S53" evidence="1">
    <location>
        <begin position="108"/>
        <end position="211"/>
    </location>
</feature>
<keyword evidence="3" id="KW-1185">Reference proteome</keyword>
<sequence length="356" mass="35555">MAGLLRAGYSDERAADLPLITPAARAGGTALSATALSATALSAVGMAVVRVPKGDAAGFWRGRSALADGRIWLDGVRAPSVDRGVPRVGAPTAWRAWLMDGPDAPEASPLVGEACAPRGCLESTIIAGMAGAARAGAKVVTLGVGGLDTGGDPLGDDLLEIAVNRLSAAHGTLFVVAAGDGGGGAERVSSPANANAVLAVGGTAMAAQVAEAAATVARRRRHWTGARIASALLGSAAPSGFGRVDVGRAVAQTGYTEPASVAMGTQPWPHEDDPVVTKTVTYHNTEDQAVTFRLSLTGSDAPAGMFRLSAGEIAVPAHGTASVDVSADTALPAPDGVFSARVLAEAGARRITTRCG</sequence>
<protein>
    <submittedName>
        <fullName evidence="2">Subtilase family protein</fullName>
    </submittedName>
</protein>
<evidence type="ECO:0000313" key="2">
    <source>
        <dbReference type="EMBL" id="SDC41605.1"/>
    </source>
</evidence>
<organism evidence="2 3">
    <name type="scientific">Actinokineospora iranica</name>
    <dbReference type="NCBI Taxonomy" id="1271860"/>
    <lineage>
        <taxon>Bacteria</taxon>
        <taxon>Bacillati</taxon>
        <taxon>Actinomycetota</taxon>
        <taxon>Actinomycetes</taxon>
        <taxon>Pseudonocardiales</taxon>
        <taxon>Pseudonocardiaceae</taxon>
        <taxon>Actinokineospora</taxon>
    </lineage>
</organism>
<dbReference type="GO" id="GO:0006508">
    <property type="term" value="P:proteolysis"/>
    <property type="evidence" value="ECO:0007669"/>
    <property type="project" value="InterPro"/>
</dbReference>